<sequence length="330" mass="35266">MKDRSKHHNGSSVSSLMDSGWVRYWFHAEEPEHTSLVKSFISSSVKESGIPIGFNLSGSLGHIVILVLGHGNEVHHVGGLVGKLDLDVLSSSSWWQTWMWDRNVGSGIRTRSRSQGEVGTAKADFVLVLTFDHALAVQRLKHDLSRSSTQVEHGSSRSLFLGSNVTQKVVGSDPRVNTFVTSVHDGDTVSFHDWEWVVVFKMASNLRKDSPGFLFSEQSQTGSGLQCNRRAALFSLWHVHEDDLELPLAALASSLESCNGAAALLGAAFGLATAEAAPVSGLLAFSGLSSAKELSAVCSRGLAGATTGFDSGYRGSVVSSESRTAPAVLT</sequence>
<dbReference type="GeneID" id="70232329"/>
<comment type="caution">
    <text evidence="1">The sequence shown here is derived from an EMBL/GenBank/DDBJ whole genome shotgun (WGS) entry which is preliminary data.</text>
</comment>
<reference evidence="1" key="2">
    <citation type="submission" date="2021-01" db="EMBL/GenBank/DDBJ databases">
        <authorList>
            <person name="Schikora-Tamarit M.A."/>
        </authorList>
    </citation>
    <scope>NUCLEOTIDE SEQUENCE</scope>
    <source>
        <strain evidence="1">CBS6075</strain>
    </source>
</reference>
<gene>
    <name evidence="1" type="ORF">OGAPHI_000361</name>
</gene>
<organism evidence="1 2">
    <name type="scientific">Ogataea philodendri</name>
    <dbReference type="NCBI Taxonomy" id="1378263"/>
    <lineage>
        <taxon>Eukaryota</taxon>
        <taxon>Fungi</taxon>
        <taxon>Dikarya</taxon>
        <taxon>Ascomycota</taxon>
        <taxon>Saccharomycotina</taxon>
        <taxon>Pichiomycetes</taxon>
        <taxon>Pichiales</taxon>
        <taxon>Pichiaceae</taxon>
        <taxon>Ogataea</taxon>
    </lineage>
</organism>
<keyword evidence="2" id="KW-1185">Reference proteome</keyword>
<reference evidence="1" key="1">
    <citation type="journal article" date="2021" name="Open Biol.">
        <title>Shared evolutionary footprints suggest mitochondrial oxidative damage underlies multiple complex I losses in fungi.</title>
        <authorList>
            <person name="Schikora-Tamarit M.A."/>
            <person name="Marcet-Houben M."/>
            <person name="Nosek J."/>
            <person name="Gabaldon T."/>
        </authorList>
    </citation>
    <scope>NUCLEOTIDE SEQUENCE</scope>
    <source>
        <strain evidence="1">CBS6075</strain>
    </source>
</reference>
<evidence type="ECO:0000313" key="2">
    <source>
        <dbReference type="Proteomes" id="UP000769157"/>
    </source>
</evidence>
<dbReference type="Proteomes" id="UP000769157">
    <property type="component" value="Unassembled WGS sequence"/>
</dbReference>
<proteinExistence type="predicted"/>
<accession>A0A9P8TA98</accession>
<dbReference type="AlphaFoldDB" id="A0A9P8TA98"/>
<name>A0A9P8TA98_9ASCO</name>
<protein>
    <submittedName>
        <fullName evidence="1">Uncharacterized protein</fullName>
    </submittedName>
</protein>
<evidence type="ECO:0000313" key="1">
    <source>
        <dbReference type="EMBL" id="KAH3671656.1"/>
    </source>
</evidence>
<dbReference type="RefSeq" id="XP_046064832.1">
    <property type="nucleotide sequence ID" value="XM_046204622.1"/>
</dbReference>
<dbReference type="EMBL" id="JAEUBE010000055">
    <property type="protein sequence ID" value="KAH3671656.1"/>
    <property type="molecule type" value="Genomic_DNA"/>
</dbReference>